<organism evidence="3 4">
    <name type="scientific">Diplogelasinospora grovesii</name>
    <dbReference type="NCBI Taxonomy" id="303347"/>
    <lineage>
        <taxon>Eukaryota</taxon>
        <taxon>Fungi</taxon>
        <taxon>Dikarya</taxon>
        <taxon>Ascomycota</taxon>
        <taxon>Pezizomycotina</taxon>
        <taxon>Sordariomycetes</taxon>
        <taxon>Sordariomycetidae</taxon>
        <taxon>Sordariales</taxon>
        <taxon>Diplogelasinosporaceae</taxon>
        <taxon>Diplogelasinospora</taxon>
    </lineage>
</organism>
<evidence type="ECO:0000313" key="4">
    <source>
        <dbReference type="Proteomes" id="UP001303473"/>
    </source>
</evidence>
<dbReference type="EMBL" id="MU853871">
    <property type="protein sequence ID" value="KAK3936850.1"/>
    <property type="molecule type" value="Genomic_DNA"/>
</dbReference>
<dbReference type="Pfam" id="PF09994">
    <property type="entry name" value="T6SS_Tle1-like_cat"/>
    <property type="match status" value="2"/>
</dbReference>
<comment type="caution">
    <text evidence="3">The sequence shown here is derived from an EMBL/GenBank/DDBJ whole genome shotgun (WGS) entry which is preliminary data.</text>
</comment>
<keyword evidence="4" id="KW-1185">Reference proteome</keyword>
<evidence type="ECO:0000256" key="1">
    <source>
        <dbReference type="SAM" id="MobiDB-lite"/>
    </source>
</evidence>
<gene>
    <name evidence="3" type="ORF">QBC46DRAFT_394177</name>
</gene>
<dbReference type="PANTHER" id="PTHR33840:SF1">
    <property type="entry name" value="TLE1 PHOSPHOLIPASE DOMAIN-CONTAINING PROTEIN"/>
    <property type="match status" value="1"/>
</dbReference>
<feature type="region of interest" description="Disordered" evidence="1">
    <location>
        <begin position="459"/>
        <end position="486"/>
    </location>
</feature>
<dbReference type="PANTHER" id="PTHR33840">
    <property type="match status" value="1"/>
</dbReference>
<dbReference type="InterPro" id="IPR018712">
    <property type="entry name" value="Tle1-like_cat"/>
</dbReference>
<dbReference type="Proteomes" id="UP001303473">
    <property type="component" value="Unassembled WGS sequence"/>
</dbReference>
<protein>
    <recommendedName>
        <fullName evidence="2">T6SS Phospholipase effector Tle1-like catalytic domain-containing protein</fullName>
    </recommendedName>
</protein>
<accession>A0AAN6N0C1</accession>
<feature type="domain" description="T6SS Phospholipase effector Tle1-like catalytic" evidence="2">
    <location>
        <begin position="179"/>
        <end position="334"/>
    </location>
</feature>
<proteinExistence type="predicted"/>
<reference evidence="4" key="1">
    <citation type="journal article" date="2023" name="Mol. Phylogenet. Evol.">
        <title>Genome-scale phylogeny and comparative genomics of the fungal order Sordariales.</title>
        <authorList>
            <person name="Hensen N."/>
            <person name="Bonometti L."/>
            <person name="Westerberg I."/>
            <person name="Brannstrom I.O."/>
            <person name="Guillou S."/>
            <person name="Cros-Aarteil S."/>
            <person name="Calhoun S."/>
            <person name="Haridas S."/>
            <person name="Kuo A."/>
            <person name="Mondo S."/>
            <person name="Pangilinan J."/>
            <person name="Riley R."/>
            <person name="LaButti K."/>
            <person name="Andreopoulos B."/>
            <person name="Lipzen A."/>
            <person name="Chen C."/>
            <person name="Yan M."/>
            <person name="Daum C."/>
            <person name="Ng V."/>
            <person name="Clum A."/>
            <person name="Steindorff A."/>
            <person name="Ohm R.A."/>
            <person name="Martin F."/>
            <person name="Silar P."/>
            <person name="Natvig D.O."/>
            <person name="Lalanne C."/>
            <person name="Gautier V."/>
            <person name="Ament-Velasquez S.L."/>
            <person name="Kruys A."/>
            <person name="Hutchinson M.I."/>
            <person name="Powell A.J."/>
            <person name="Barry K."/>
            <person name="Miller A.N."/>
            <person name="Grigoriev I.V."/>
            <person name="Debuchy R."/>
            <person name="Gladieux P."/>
            <person name="Hiltunen Thoren M."/>
            <person name="Johannesson H."/>
        </authorList>
    </citation>
    <scope>NUCLEOTIDE SEQUENCE [LARGE SCALE GENOMIC DNA]</scope>
    <source>
        <strain evidence="4">CBS 340.73</strain>
    </source>
</reference>
<evidence type="ECO:0000313" key="3">
    <source>
        <dbReference type="EMBL" id="KAK3936850.1"/>
    </source>
</evidence>
<evidence type="ECO:0000259" key="2">
    <source>
        <dbReference type="Pfam" id="PF09994"/>
    </source>
</evidence>
<name>A0AAN6N0C1_9PEZI</name>
<dbReference type="AlphaFoldDB" id="A0AAN6N0C1"/>
<sequence>MGLGMTQMLALTPPATSAAFPTPSPANAAPELIMAIILQDIVECYRFICDNYTVGDEIVVIGFSRGAFTARSVADMVCALGFLNHAGIEQLPHIFNDYKQWPTWKSESQFDEKKHFLGFTLENMERVEKIRNAREREKKRKQLIDEGMDRRAAGQAAWKAFYRPVYGGDRDGMQRDLSEMKKEMFHAMVKANENDDPTDRIVKTDAEYRKRLVEYDMCLVDHNGDEVEGRIKAVGVWDTVGSLGIPKSPFSRKLTRQAEEARLASFQVHPNVEYALHAIALDEWRTAFRPTMWELRNNTKTKLRQVWFPGNHGNVGGGWKDQQIATISLAWMADRLTSIGVEFSKAEMKHIFYSLHPDAKARHWGMGLICSPKGITGLPDRFYTVLMWPIRILAGKNTGITRRTPGEYQCDGPDRGRDLENTSELVHPSVRIRYLYGGFDLDDKGAWDMHGYELVPRSVEKDASPESPPGSHASQADWSPRLNRGESTYHTLAGPITCYYGTPPPKSPRRRIVHGEQPGHLELEPLGEVRHRWSWVNRDSKKELREEHIGKWERMYIKINKTMLSWQEERESVDLPRLNEERMSKVLDNYGVYGLHDVASWDKIWKQ</sequence>
<feature type="domain" description="T6SS Phospholipase effector Tle1-like catalytic" evidence="2">
    <location>
        <begin position="37"/>
        <end position="128"/>
    </location>
</feature>